<protein>
    <recommendedName>
        <fullName evidence="3">Uncharacterized protein ycf68</fullName>
    </recommendedName>
</protein>
<comment type="similarity">
    <text evidence="2">Belongs to the ycf68 family.</text>
</comment>
<proteinExistence type="inferred from homology"/>
<dbReference type="Proteomes" id="UP000321947">
    <property type="component" value="Unassembled WGS sequence"/>
</dbReference>
<gene>
    <name evidence="8" type="ORF">E5676_scaffold323G00410</name>
</gene>
<evidence type="ECO:0000256" key="3">
    <source>
        <dbReference type="ARBA" id="ARBA00021456"/>
    </source>
</evidence>
<keyword evidence="7" id="KW-0812">Transmembrane</keyword>
<evidence type="ECO:0000256" key="4">
    <source>
        <dbReference type="ARBA" id="ARBA00022528"/>
    </source>
</evidence>
<feature type="region of interest" description="Disordered" evidence="6">
    <location>
        <begin position="1"/>
        <end position="28"/>
    </location>
</feature>
<evidence type="ECO:0000256" key="6">
    <source>
        <dbReference type="SAM" id="MobiDB-lite"/>
    </source>
</evidence>
<feature type="transmembrane region" description="Helical" evidence="7">
    <location>
        <begin position="153"/>
        <end position="170"/>
    </location>
</feature>
<keyword evidence="7" id="KW-0472">Membrane</keyword>
<name>A0A5D3CB41_CUCMM</name>
<evidence type="ECO:0000256" key="7">
    <source>
        <dbReference type="SAM" id="Phobius"/>
    </source>
</evidence>
<dbReference type="Pfam" id="PF10839">
    <property type="entry name" value="DUF2647"/>
    <property type="match status" value="1"/>
</dbReference>
<reference evidence="8 9" key="1">
    <citation type="submission" date="2019-08" db="EMBL/GenBank/DDBJ databases">
        <title>Draft genome sequences of two oriental melons (Cucumis melo L. var makuwa).</title>
        <authorList>
            <person name="Kwon S.-Y."/>
        </authorList>
    </citation>
    <scope>NUCLEOTIDE SEQUENCE [LARGE SCALE GENOMIC DNA]</scope>
    <source>
        <strain evidence="9">cv. Chang Bougi</strain>
        <tissue evidence="8">Leaf</tissue>
    </source>
</reference>
<sequence length="237" mass="26011">MDTDGAWLSSAHATAGDKPEEGEDDVKSSCPLWPRCEGSQPHGWFNVLISARIDEAIQVRSNVDPTFYSLVGSERSGRDHLGSSLLENPYIPYQYMDSYLSSIGLGRPQWENKTEHLTTYLHRPRTTRSPISFWGDGGIGPEDLKKDLRVSKVGPGGFLNAFFFLLIGVISQKLAMVRKKGGTSTLGVCSTMKSCAMIYFMGEVSSSSPGWPSYAKEKNKRIKQASDSFMQAALGSA</sequence>
<evidence type="ECO:0000256" key="2">
    <source>
        <dbReference type="ARBA" id="ARBA00007638"/>
    </source>
</evidence>
<keyword evidence="7" id="KW-1133">Transmembrane helix</keyword>
<evidence type="ECO:0000313" key="9">
    <source>
        <dbReference type="Proteomes" id="UP000321947"/>
    </source>
</evidence>
<dbReference type="InterPro" id="IPR022546">
    <property type="entry name" value="Uncharacterised_Ycf68"/>
</dbReference>
<keyword evidence="5" id="KW-0934">Plastid</keyword>
<evidence type="ECO:0000256" key="1">
    <source>
        <dbReference type="ARBA" id="ARBA00004229"/>
    </source>
</evidence>
<dbReference type="PANTHER" id="PTHR34890">
    <property type="entry name" value="ORF16-LACZ FUSION PROTEIN-RELATED"/>
    <property type="match status" value="1"/>
</dbReference>
<evidence type="ECO:0000256" key="5">
    <source>
        <dbReference type="ARBA" id="ARBA00022640"/>
    </source>
</evidence>
<evidence type="ECO:0000313" key="8">
    <source>
        <dbReference type="EMBL" id="TYK08512.1"/>
    </source>
</evidence>
<comment type="subcellular location">
    <subcellularLocation>
        <location evidence="1">Plastid</location>
        <location evidence="1">Chloroplast</location>
    </subcellularLocation>
</comment>
<dbReference type="GO" id="GO:0009507">
    <property type="term" value="C:chloroplast"/>
    <property type="evidence" value="ECO:0007669"/>
    <property type="project" value="UniProtKB-SubCell"/>
</dbReference>
<accession>A0A5D3CB41</accession>
<dbReference type="AlphaFoldDB" id="A0A5D3CB41"/>
<comment type="caution">
    <text evidence="8">The sequence shown here is derived from an EMBL/GenBank/DDBJ whole genome shotgun (WGS) entry which is preliminary data.</text>
</comment>
<keyword evidence="4" id="KW-0150">Chloroplast</keyword>
<dbReference type="EMBL" id="SSTD01012658">
    <property type="protein sequence ID" value="TYK08512.1"/>
    <property type="molecule type" value="Genomic_DNA"/>
</dbReference>
<organism evidence="8 9">
    <name type="scientific">Cucumis melo var. makuwa</name>
    <name type="common">Oriental melon</name>
    <dbReference type="NCBI Taxonomy" id="1194695"/>
    <lineage>
        <taxon>Eukaryota</taxon>
        <taxon>Viridiplantae</taxon>
        <taxon>Streptophyta</taxon>
        <taxon>Embryophyta</taxon>
        <taxon>Tracheophyta</taxon>
        <taxon>Spermatophyta</taxon>
        <taxon>Magnoliopsida</taxon>
        <taxon>eudicotyledons</taxon>
        <taxon>Gunneridae</taxon>
        <taxon>Pentapetalae</taxon>
        <taxon>rosids</taxon>
        <taxon>fabids</taxon>
        <taxon>Cucurbitales</taxon>
        <taxon>Cucurbitaceae</taxon>
        <taxon>Benincaseae</taxon>
        <taxon>Cucumis</taxon>
    </lineage>
</organism>